<evidence type="ECO:0000256" key="10">
    <source>
        <dbReference type="ARBA" id="ARBA00023284"/>
    </source>
</evidence>
<dbReference type="Gene3D" id="3.40.250.10">
    <property type="entry name" value="Rhodanese-like domain"/>
    <property type="match status" value="1"/>
</dbReference>
<comment type="cofactor">
    <cofactor evidence="11">
        <name>[2Fe-2S] cluster</name>
        <dbReference type="ChEBI" id="CHEBI:190135"/>
    </cofactor>
</comment>
<keyword evidence="8" id="KW-0408">Iron</keyword>
<dbReference type="InterPro" id="IPR016156">
    <property type="entry name" value="FAD/NAD-linked_Rdtase_dimer_sf"/>
</dbReference>
<evidence type="ECO:0000256" key="7">
    <source>
        <dbReference type="ARBA" id="ARBA00023002"/>
    </source>
</evidence>
<evidence type="ECO:0000313" key="14">
    <source>
        <dbReference type="EMBL" id="MEQ2521277.1"/>
    </source>
</evidence>
<dbReference type="SUPFAM" id="SSF55424">
    <property type="entry name" value="FAD/NAD-linked reductases, dimerisation (C-terminal) domain"/>
    <property type="match status" value="1"/>
</dbReference>
<dbReference type="SUPFAM" id="SSF54862">
    <property type="entry name" value="4Fe-4S ferredoxins"/>
    <property type="match status" value="1"/>
</dbReference>
<dbReference type="PROSITE" id="PS00198">
    <property type="entry name" value="4FE4S_FER_1"/>
    <property type="match status" value="1"/>
</dbReference>
<comment type="cofactor">
    <cofactor evidence="1">
        <name>FAD</name>
        <dbReference type="ChEBI" id="CHEBI:57692"/>
    </cofactor>
</comment>
<keyword evidence="5" id="KW-0479">Metal-binding</keyword>
<feature type="domain" description="4Fe-4S ferredoxin-type" evidence="13">
    <location>
        <begin position="740"/>
        <end position="769"/>
    </location>
</feature>
<comment type="caution">
    <text evidence="14">The sequence shown here is derived from an EMBL/GenBank/DDBJ whole genome shotgun (WGS) entry which is preliminary data.</text>
</comment>
<dbReference type="Proteomes" id="UP001477672">
    <property type="component" value="Unassembled WGS sequence"/>
</dbReference>
<feature type="domain" description="Rhodanese" evidence="12">
    <location>
        <begin position="464"/>
        <end position="541"/>
    </location>
</feature>
<evidence type="ECO:0000256" key="8">
    <source>
        <dbReference type="ARBA" id="ARBA00023004"/>
    </source>
</evidence>
<dbReference type="InterPro" id="IPR017896">
    <property type="entry name" value="4Fe4S_Fe-S-bd"/>
</dbReference>
<evidence type="ECO:0000256" key="9">
    <source>
        <dbReference type="ARBA" id="ARBA00023014"/>
    </source>
</evidence>
<dbReference type="RefSeq" id="WP_349216788.1">
    <property type="nucleotide sequence ID" value="NZ_JBBMFA010000105.1"/>
</dbReference>
<dbReference type="CDD" id="cd00158">
    <property type="entry name" value="RHOD"/>
    <property type="match status" value="1"/>
</dbReference>
<dbReference type="InterPro" id="IPR017900">
    <property type="entry name" value="4Fe4S_Fe_S_CS"/>
</dbReference>
<dbReference type="PANTHER" id="PTHR43429:SF1">
    <property type="entry name" value="NAD(P)H SULFUR OXIDOREDUCTASE (COA-DEPENDENT)"/>
    <property type="match status" value="1"/>
</dbReference>
<evidence type="ECO:0000256" key="6">
    <source>
        <dbReference type="ARBA" id="ARBA00022827"/>
    </source>
</evidence>
<dbReference type="EMBL" id="JBBMFA010000105">
    <property type="protein sequence ID" value="MEQ2521277.1"/>
    <property type="molecule type" value="Genomic_DNA"/>
</dbReference>
<dbReference type="PROSITE" id="PS50206">
    <property type="entry name" value="RHODANESE_3"/>
    <property type="match status" value="1"/>
</dbReference>
<evidence type="ECO:0000256" key="11">
    <source>
        <dbReference type="ARBA" id="ARBA00034078"/>
    </source>
</evidence>
<dbReference type="Pfam" id="PF01077">
    <property type="entry name" value="NIR_SIR"/>
    <property type="match status" value="1"/>
</dbReference>
<evidence type="ECO:0000256" key="5">
    <source>
        <dbReference type="ARBA" id="ARBA00022723"/>
    </source>
</evidence>
<gene>
    <name evidence="14" type="ORF">WMO24_12670</name>
</gene>
<accession>A0ABV1GHF0</accession>
<dbReference type="PROSITE" id="PS51379">
    <property type="entry name" value="4FE4S_FER_2"/>
    <property type="match status" value="2"/>
</dbReference>
<evidence type="ECO:0000256" key="1">
    <source>
        <dbReference type="ARBA" id="ARBA00001974"/>
    </source>
</evidence>
<comment type="similarity">
    <text evidence="2">Belongs to the class-III pyridine nucleotide-disulfide oxidoreductase family.</text>
</comment>
<keyword evidence="15" id="KW-1185">Reference proteome</keyword>
<protein>
    <submittedName>
        <fullName evidence="14">FAD-dependent oxidoreductase</fullName>
    </submittedName>
</protein>
<keyword evidence="9" id="KW-0411">Iron-sulfur</keyword>
<dbReference type="SUPFAM" id="SSF55124">
    <property type="entry name" value="Nitrite/Sulfite reductase N-terminal domain-like"/>
    <property type="match status" value="1"/>
</dbReference>
<dbReference type="InterPro" id="IPR050260">
    <property type="entry name" value="FAD-bd_OxRdtase"/>
</dbReference>
<dbReference type="Gene3D" id="3.50.50.60">
    <property type="entry name" value="FAD/NAD(P)-binding domain"/>
    <property type="match status" value="2"/>
</dbReference>
<evidence type="ECO:0000256" key="3">
    <source>
        <dbReference type="ARBA" id="ARBA00022630"/>
    </source>
</evidence>
<keyword evidence="7" id="KW-0560">Oxidoreductase</keyword>
<dbReference type="InterPro" id="IPR005117">
    <property type="entry name" value="NiRdtase/SiRdtase_haem-b_fer"/>
</dbReference>
<evidence type="ECO:0000259" key="13">
    <source>
        <dbReference type="PROSITE" id="PS51379"/>
    </source>
</evidence>
<evidence type="ECO:0000259" key="12">
    <source>
        <dbReference type="PROSITE" id="PS50206"/>
    </source>
</evidence>
<dbReference type="PRINTS" id="PR00368">
    <property type="entry name" value="FADPNR"/>
</dbReference>
<dbReference type="InterPro" id="IPR006067">
    <property type="entry name" value="NO2/SO3_Rdtase_4Fe4S_dom"/>
</dbReference>
<dbReference type="Pfam" id="PF02852">
    <property type="entry name" value="Pyr_redox_dim"/>
    <property type="match status" value="1"/>
</dbReference>
<dbReference type="Gene3D" id="3.30.413.10">
    <property type="entry name" value="Sulfite Reductase Hemoprotein, domain 1"/>
    <property type="match status" value="1"/>
</dbReference>
<dbReference type="SUPFAM" id="SSF51905">
    <property type="entry name" value="FAD/NAD(P)-binding domain"/>
    <property type="match status" value="1"/>
</dbReference>
<dbReference type="PANTHER" id="PTHR43429">
    <property type="entry name" value="PYRIDINE NUCLEOTIDE-DISULFIDE OXIDOREDUCTASE DOMAIN-CONTAINING"/>
    <property type="match status" value="1"/>
</dbReference>
<name>A0ABV1GHF0_9FIRM</name>
<dbReference type="InterPro" id="IPR045854">
    <property type="entry name" value="NO2/SO3_Rdtase_4Fe4S_sf"/>
</dbReference>
<evidence type="ECO:0000313" key="15">
    <source>
        <dbReference type="Proteomes" id="UP001477672"/>
    </source>
</evidence>
<organism evidence="14 15">
    <name type="scientific">Ruthenibacterium intestinale</name>
    <dbReference type="NCBI Taxonomy" id="3133163"/>
    <lineage>
        <taxon>Bacteria</taxon>
        <taxon>Bacillati</taxon>
        <taxon>Bacillota</taxon>
        <taxon>Clostridia</taxon>
        <taxon>Eubacteriales</taxon>
        <taxon>Oscillospiraceae</taxon>
        <taxon>Ruthenibacterium</taxon>
    </lineage>
</organism>
<dbReference type="Pfam" id="PF00037">
    <property type="entry name" value="Fer4"/>
    <property type="match status" value="1"/>
</dbReference>
<dbReference type="InterPro" id="IPR001763">
    <property type="entry name" value="Rhodanese-like_dom"/>
</dbReference>
<dbReference type="InterPro" id="IPR036873">
    <property type="entry name" value="Rhodanese-like_dom_sf"/>
</dbReference>
<dbReference type="SUPFAM" id="SSF52821">
    <property type="entry name" value="Rhodanese/Cell cycle control phosphatase"/>
    <property type="match status" value="1"/>
</dbReference>
<dbReference type="Pfam" id="PF03460">
    <property type="entry name" value="NIR_SIR_ferr"/>
    <property type="match status" value="1"/>
</dbReference>
<dbReference type="PRINTS" id="PR00411">
    <property type="entry name" value="PNDRDTASEI"/>
</dbReference>
<keyword evidence="10" id="KW-0676">Redox-active center</keyword>
<feature type="domain" description="4Fe-4S ferredoxin-type" evidence="13">
    <location>
        <begin position="709"/>
        <end position="739"/>
    </location>
</feature>
<evidence type="ECO:0000256" key="2">
    <source>
        <dbReference type="ARBA" id="ARBA00009130"/>
    </source>
</evidence>
<dbReference type="SUPFAM" id="SSF56014">
    <property type="entry name" value="Nitrite and sulphite reductase 4Fe-4S domain-like"/>
    <property type="match status" value="1"/>
</dbReference>
<dbReference type="Pfam" id="PF07992">
    <property type="entry name" value="Pyr_redox_2"/>
    <property type="match status" value="1"/>
</dbReference>
<evidence type="ECO:0000256" key="4">
    <source>
        <dbReference type="ARBA" id="ARBA00022714"/>
    </source>
</evidence>
<keyword evidence="6" id="KW-0274">FAD</keyword>
<reference evidence="14 15" key="1">
    <citation type="submission" date="2024-03" db="EMBL/GenBank/DDBJ databases">
        <title>Human intestinal bacterial collection.</title>
        <authorList>
            <person name="Pauvert C."/>
            <person name="Hitch T.C.A."/>
            <person name="Clavel T."/>
        </authorList>
    </citation>
    <scope>NUCLEOTIDE SEQUENCE [LARGE SCALE GENOMIC DNA]</scope>
    <source>
        <strain evidence="14 15">CLA-JM-H11</strain>
    </source>
</reference>
<proteinExistence type="inferred from homology"/>
<dbReference type="InterPro" id="IPR036188">
    <property type="entry name" value="FAD/NAD-bd_sf"/>
</dbReference>
<sequence>MNVVIIGGVAAGTKAAAKLKRMDQTIRITLLSRDRDISYAGCGLPYYVGGAIESRGELIVNTPEKYTALTGVTVHTEREAFRLDSAQRQIFAKNLENGEEELYPYDACVVATGASSIVPPLPGVQAEGVFKMRTPDDAEQLRTYLTAKQARRAVVVGGGFIGLEIAENLLMRGLSVTVVDIAPQVMPNVLDPEMANFAKKHLQKAGVRVLTGTKVTEILAEGNKVTGVLTSAGKIVADVVVMSVGIRPNTAWLSDSGIQMERGLIVVDDQLRTNLPDVYAAGDCVIVKNRLTGAAQWSAMGSSANYEGRTLAQALAGQDKHYPGVLGTGVVKLPGLNGGRTGLTEEQARQAGYDLETALAVTDDKAHYYPGAAFFVTKLIADKASHRLLGIQVFGPGAVDKMIDIAVTGISMGARLEDFENLDYAYAPPFSTAIHPFVQAVYVLLNKLTGVLESMTPAEYAAGAAKEYTVVDVAPQPSIPGARWVDLGKVNGPIEGLAKDQKLLLVCAKGKRGYFLQNRLKAFGYTQTKVLEGAVFFNDVKVEGAQSTVSPQDVTRVKALGFLQDKRTPDRFNGRVITRNGKVSAEESKVIAEAAERFGSGEITMTSRLTLEIQGVPYANIEPLRDYLAQNGLETGGTGSKVRPVVSCKGTTCQYGLIDTFALSEEIHERFYHGYRDVKLPHKFKIAVGGCPNNCVKPDLNDLGVIGQRIPEIDASKCHGCKVCQVENACPIHVAKVVDGIVSIDADACNHCGRCVNKCPFDAITRYTGGYKVYVGGRWGKHVAQGRALDKIFSSKEEVLDVIEKAILLFREQGITGERFSDTIARLGFDQVQAQLLSDELLQRKQENLSAQKHLVGGATC</sequence>
<keyword evidence="4" id="KW-0001">2Fe-2S</keyword>
<dbReference type="Gene3D" id="3.30.70.20">
    <property type="match status" value="1"/>
</dbReference>
<keyword evidence="3" id="KW-0285">Flavoprotein</keyword>
<dbReference type="InterPro" id="IPR023753">
    <property type="entry name" value="FAD/NAD-binding_dom"/>
</dbReference>
<dbReference type="InterPro" id="IPR036136">
    <property type="entry name" value="Nit/Sulf_reduc_fer-like_dom_sf"/>
</dbReference>
<dbReference type="InterPro" id="IPR004099">
    <property type="entry name" value="Pyr_nucl-diS_OxRdtase_dimer"/>
</dbReference>